<gene>
    <name evidence="1" type="ORF">DW833_08790</name>
</gene>
<dbReference type="InterPro" id="IPR020109">
    <property type="entry name" value="Holin_r1t"/>
</dbReference>
<protein>
    <recommendedName>
        <fullName evidence="3">Holin</fullName>
    </recommendedName>
</protein>
<dbReference type="Proteomes" id="UP000284621">
    <property type="component" value="Unassembled WGS sequence"/>
</dbReference>
<accession>A0A414B547</accession>
<sequence length="78" mass="8392">MFKNSVFRVSVNTKEWFKAAGKRAAWTMAQAALALIPVGTTIEAVDWKIVVSTAVCAGVISLLKSVAGLPEVEAREEK</sequence>
<evidence type="ECO:0000313" key="2">
    <source>
        <dbReference type="Proteomes" id="UP000284621"/>
    </source>
</evidence>
<reference evidence="1 2" key="1">
    <citation type="submission" date="2018-08" db="EMBL/GenBank/DDBJ databases">
        <title>A genome reference for cultivated species of the human gut microbiota.</title>
        <authorList>
            <person name="Zou Y."/>
            <person name="Xue W."/>
            <person name="Luo G."/>
        </authorList>
    </citation>
    <scope>NUCLEOTIDE SEQUENCE [LARGE SCALE GENOMIC DNA]</scope>
    <source>
        <strain evidence="1 2">AM34-3LB</strain>
    </source>
</reference>
<dbReference type="Pfam" id="PF16945">
    <property type="entry name" value="Phage_r1t_holin"/>
    <property type="match status" value="1"/>
</dbReference>
<keyword evidence="2" id="KW-1185">Reference proteome</keyword>
<evidence type="ECO:0008006" key="3">
    <source>
        <dbReference type="Google" id="ProtNLM"/>
    </source>
</evidence>
<comment type="caution">
    <text evidence="1">The sequence shown here is derived from an EMBL/GenBank/DDBJ whole genome shotgun (WGS) entry which is preliminary data.</text>
</comment>
<dbReference type="AlphaFoldDB" id="A0A414B547"/>
<evidence type="ECO:0000313" key="1">
    <source>
        <dbReference type="EMBL" id="RHC64150.1"/>
    </source>
</evidence>
<organism evidence="1 2">
    <name type="scientific">Anaerobutyricum hallii</name>
    <dbReference type="NCBI Taxonomy" id="39488"/>
    <lineage>
        <taxon>Bacteria</taxon>
        <taxon>Bacillati</taxon>
        <taxon>Bacillota</taxon>
        <taxon>Clostridia</taxon>
        <taxon>Lachnospirales</taxon>
        <taxon>Lachnospiraceae</taxon>
        <taxon>Anaerobutyricum</taxon>
    </lineage>
</organism>
<dbReference type="EMBL" id="QSID01000009">
    <property type="protein sequence ID" value="RHC64150.1"/>
    <property type="molecule type" value="Genomic_DNA"/>
</dbReference>
<name>A0A414B547_9FIRM</name>
<dbReference type="RefSeq" id="WP_118381185.1">
    <property type="nucleotide sequence ID" value="NZ_CABJFJ010000009.1"/>
</dbReference>
<proteinExistence type="predicted"/>